<dbReference type="Gene3D" id="3.60.20.30">
    <property type="entry name" value="(Glycosyl)asparaginase"/>
    <property type="match status" value="1"/>
</dbReference>
<dbReference type="AlphaFoldDB" id="A0A9P4HZ86"/>
<feature type="site" description="Cleavage; by autolysis" evidence="2">
    <location>
        <begin position="211"/>
        <end position="212"/>
    </location>
</feature>
<dbReference type="InterPro" id="IPR000246">
    <property type="entry name" value="Peptidase_T2"/>
</dbReference>
<dbReference type="PANTHER" id="PTHR10188:SF43">
    <property type="entry name" value="ASPARAGINASE (EUROFUNG)"/>
    <property type="match status" value="1"/>
</dbReference>
<evidence type="ECO:0000313" key="4">
    <source>
        <dbReference type="EMBL" id="KAF2092016.1"/>
    </source>
</evidence>
<accession>A0A9P4HZ86</accession>
<dbReference type="InterPro" id="IPR029055">
    <property type="entry name" value="Ntn_hydrolases_N"/>
</dbReference>
<dbReference type="Proteomes" id="UP000799776">
    <property type="component" value="Unassembled WGS sequence"/>
</dbReference>
<sequence>MPSEPKHARIQPRLIIHGGAGNIHRSNLPQSSYAAYRTSLLSILNSSKTLLQSPSATALDVATHAVTLLENDPLFNAGHGAVFTRAGTNELEASVMVSDGHHKRGVGCMLLTHVKNPIKLAREMLLRGDELDGGGAQAHCQLSGPYLEDLARKWGLDIVEQEYFWTRKRWEEHERGLEREKGGSGAEKSKHAGSIDDGDPSWDGHEYLPQGTVGCVVLDSFGTICAATSTGGLTNKLPGRIGDTPTIGAGFWAEEWFEEAIEPQMLYQNPGALVSAATSPLDKLSRGELFSVISDCLPLSTSSEQNRSSTAAEKQDEPCKTVRRHAVGMSGTGNGDSFLRVNAVRTAAAISRFTAPNLPLATALKRVAGPGGELQRSAGERWGKTGEGEGGIIGIELVGTEGKVVFDLNCGGMFRAWVDDAGEERFEVFRDE</sequence>
<feature type="active site" description="Nucleophile" evidence="1">
    <location>
        <position position="212"/>
    </location>
</feature>
<reference evidence="4" key="1">
    <citation type="journal article" date="2020" name="Stud. Mycol.">
        <title>101 Dothideomycetes genomes: a test case for predicting lifestyles and emergence of pathogens.</title>
        <authorList>
            <person name="Haridas S."/>
            <person name="Albert R."/>
            <person name="Binder M."/>
            <person name="Bloem J."/>
            <person name="Labutti K."/>
            <person name="Salamov A."/>
            <person name="Andreopoulos B."/>
            <person name="Baker S."/>
            <person name="Barry K."/>
            <person name="Bills G."/>
            <person name="Bluhm B."/>
            <person name="Cannon C."/>
            <person name="Castanera R."/>
            <person name="Culley D."/>
            <person name="Daum C."/>
            <person name="Ezra D."/>
            <person name="Gonzalez J."/>
            <person name="Henrissat B."/>
            <person name="Kuo A."/>
            <person name="Liang C."/>
            <person name="Lipzen A."/>
            <person name="Lutzoni F."/>
            <person name="Magnuson J."/>
            <person name="Mondo S."/>
            <person name="Nolan M."/>
            <person name="Ohm R."/>
            <person name="Pangilinan J."/>
            <person name="Park H.-J."/>
            <person name="Ramirez L."/>
            <person name="Alfaro M."/>
            <person name="Sun H."/>
            <person name="Tritt A."/>
            <person name="Yoshinaga Y."/>
            <person name="Zwiers L.-H."/>
            <person name="Turgeon B."/>
            <person name="Goodwin S."/>
            <person name="Spatafora J."/>
            <person name="Crous P."/>
            <person name="Grigoriev I."/>
        </authorList>
    </citation>
    <scope>NUCLEOTIDE SEQUENCE</scope>
    <source>
        <strain evidence="4">CBS 121410</strain>
    </source>
</reference>
<evidence type="ECO:0000256" key="1">
    <source>
        <dbReference type="PIRSR" id="PIRSR600246-1"/>
    </source>
</evidence>
<protein>
    <submittedName>
        <fullName evidence="4">N-terminal nucleophile aminohydrolase</fullName>
    </submittedName>
</protein>
<dbReference type="OrthoDB" id="2262349at2759"/>
<dbReference type="Pfam" id="PF01112">
    <property type="entry name" value="Asparaginase_2"/>
    <property type="match status" value="1"/>
</dbReference>
<dbReference type="EMBL" id="ML978711">
    <property type="protein sequence ID" value="KAF2092016.1"/>
    <property type="molecule type" value="Genomic_DNA"/>
</dbReference>
<dbReference type="PANTHER" id="PTHR10188">
    <property type="entry name" value="L-ASPARAGINASE"/>
    <property type="match status" value="1"/>
</dbReference>
<name>A0A9P4HZ86_9PEZI</name>
<evidence type="ECO:0000256" key="2">
    <source>
        <dbReference type="PIRSR" id="PIRSR600246-3"/>
    </source>
</evidence>
<evidence type="ECO:0000313" key="5">
    <source>
        <dbReference type="Proteomes" id="UP000799776"/>
    </source>
</evidence>
<gene>
    <name evidence="4" type="ORF">K490DRAFT_70712</name>
</gene>
<keyword evidence="5" id="KW-1185">Reference proteome</keyword>
<evidence type="ECO:0000256" key="3">
    <source>
        <dbReference type="SAM" id="MobiDB-lite"/>
    </source>
</evidence>
<feature type="compositionally biased region" description="Basic and acidic residues" evidence="3">
    <location>
        <begin position="174"/>
        <end position="194"/>
    </location>
</feature>
<dbReference type="CDD" id="cd04701">
    <property type="entry name" value="Asparaginase_2"/>
    <property type="match status" value="1"/>
</dbReference>
<proteinExistence type="predicted"/>
<dbReference type="GO" id="GO:0016787">
    <property type="term" value="F:hydrolase activity"/>
    <property type="evidence" value="ECO:0007669"/>
    <property type="project" value="InterPro"/>
</dbReference>
<organism evidence="4 5">
    <name type="scientific">Saccharata proteae CBS 121410</name>
    <dbReference type="NCBI Taxonomy" id="1314787"/>
    <lineage>
        <taxon>Eukaryota</taxon>
        <taxon>Fungi</taxon>
        <taxon>Dikarya</taxon>
        <taxon>Ascomycota</taxon>
        <taxon>Pezizomycotina</taxon>
        <taxon>Dothideomycetes</taxon>
        <taxon>Dothideomycetes incertae sedis</taxon>
        <taxon>Botryosphaeriales</taxon>
        <taxon>Saccharataceae</taxon>
        <taxon>Saccharata</taxon>
    </lineage>
</organism>
<dbReference type="SUPFAM" id="SSF56235">
    <property type="entry name" value="N-terminal nucleophile aminohydrolases (Ntn hydrolases)"/>
    <property type="match status" value="1"/>
</dbReference>
<feature type="compositionally biased region" description="Polar residues" evidence="3">
    <location>
        <begin position="301"/>
        <end position="312"/>
    </location>
</feature>
<dbReference type="GO" id="GO:0005737">
    <property type="term" value="C:cytoplasm"/>
    <property type="evidence" value="ECO:0007669"/>
    <property type="project" value="TreeGrafter"/>
</dbReference>
<feature type="region of interest" description="Disordered" evidence="3">
    <location>
        <begin position="301"/>
        <end position="320"/>
    </location>
</feature>
<feature type="region of interest" description="Disordered" evidence="3">
    <location>
        <begin position="174"/>
        <end position="203"/>
    </location>
</feature>
<comment type="caution">
    <text evidence="4">The sequence shown here is derived from an EMBL/GenBank/DDBJ whole genome shotgun (WGS) entry which is preliminary data.</text>
</comment>